<sequence>MDCICYKGSRFISVNSYLHTMRETLINSLTKIPISIKPAFKKVSSDNFIKNVLTSDLRVSIEICPNRALNEDLLSSIPFSFCSVTWRTPSNEQLEHVDQIPALILAKQLNSNGYNVLLHLAGRYLKREQVVRILEEVKSAGIRNLFALQGDPSEIKEKDDKKCDFPYASDLVTFIRERHGNYFCVGVAGYPEKHPQCENIEKDLQYLKFKVTRGADFIITQASYDYQRFLTFSQQCHLMGINVPIIPGVFIISSHRTLTAMSKFCGVTIPRNIIDVVEAVKGNDDDVAKFGVQHATELIGKIFENQHLFAGVHMFSLNNLELVKSVLQKTNINSECLVPLNA</sequence>
<accession>A0A6P7GGW3</accession>
<dbReference type="PANTHER" id="PTHR45754:SF3">
    <property type="entry name" value="METHYLENETETRAHYDROFOLATE REDUCTASE (NADPH)"/>
    <property type="match status" value="1"/>
</dbReference>
<dbReference type="GO" id="GO:0005829">
    <property type="term" value="C:cytosol"/>
    <property type="evidence" value="ECO:0007669"/>
    <property type="project" value="TreeGrafter"/>
</dbReference>
<evidence type="ECO:0000256" key="3">
    <source>
        <dbReference type="ARBA" id="ARBA00006743"/>
    </source>
</evidence>
<comment type="pathway">
    <text evidence="2 7">One-carbon metabolism; tetrahydrofolate interconversion.</text>
</comment>
<dbReference type="Gene3D" id="3.20.20.220">
    <property type="match status" value="1"/>
</dbReference>
<proteinExistence type="inferred from homology"/>
<evidence type="ECO:0000313" key="8">
    <source>
        <dbReference type="RefSeq" id="XP_028143130.1"/>
    </source>
</evidence>
<keyword evidence="5" id="KW-0274">FAD</keyword>
<dbReference type="CDD" id="cd00537">
    <property type="entry name" value="MTHFR"/>
    <property type="match status" value="1"/>
</dbReference>
<dbReference type="InterPro" id="IPR029041">
    <property type="entry name" value="FAD-linked_oxidoreductase-like"/>
</dbReference>
<dbReference type="InterPro" id="IPR003171">
    <property type="entry name" value="Mehydrof_redctse-like"/>
</dbReference>
<dbReference type="SUPFAM" id="SSF51730">
    <property type="entry name" value="FAD-linked oxidoreductase"/>
    <property type="match status" value="1"/>
</dbReference>
<dbReference type="UniPathway" id="UPA00193"/>
<evidence type="ECO:0000256" key="5">
    <source>
        <dbReference type="ARBA" id="ARBA00022827"/>
    </source>
</evidence>
<evidence type="ECO:0000256" key="1">
    <source>
        <dbReference type="ARBA" id="ARBA00001974"/>
    </source>
</evidence>
<keyword evidence="6" id="KW-0560">Oxidoreductase</keyword>
<evidence type="ECO:0000256" key="7">
    <source>
        <dbReference type="RuleBase" id="RU004254"/>
    </source>
</evidence>
<evidence type="ECO:0000256" key="2">
    <source>
        <dbReference type="ARBA" id="ARBA00004777"/>
    </source>
</evidence>
<dbReference type="FunCoup" id="A0A6P7GGW3">
    <property type="interactions" value="14"/>
</dbReference>
<dbReference type="Pfam" id="PF02219">
    <property type="entry name" value="MTHFR"/>
    <property type="match status" value="1"/>
</dbReference>
<comment type="cofactor">
    <cofactor evidence="1">
        <name>FAD</name>
        <dbReference type="ChEBI" id="CHEBI:57692"/>
    </cofactor>
</comment>
<evidence type="ECO:0000256" key="4">
    <source>
        <dbReference type="ARBA" id="ARBA00022630"/>
    </source>
</evidence>
<dbReference type="GO" id="GO:0071949">
    <property type="term" value="F:FAD binding"/>
    <property type="evidence" value="ECO:0007669"/>
    <property type="project" value="TreeGrafter"/>
</dbReference>
<dbReference type="AlphaFoldDB" id="A0A6P7GGW3"/>
<evidence type="ECO:0000256" key="6">
    <source>
        <dbReference type="ARBA" id="ARBA00023002"/>
    </source>
</evidence>
<reference evidence="8" key="1">
    <citation type="submission" date="2025-08" db="UniProtKB">
        <authorList>
            <consortium name="RefSeq"/>
        </authorList>
    </citation>
    <scope>IDENTIFICATION</scope>
</reference>
<dbReference type="GO" id="GO:0004489">
    <property type="term" value="F:methylenetetrahydrofolate reductase [NAD(P)H] activity"/>
    <property type="evidence" value="ECO:0007669"/>
    <property type="project" value="InterPro"/>
</dbReference>
<dbReference type="RefSeq" id="XP_028143130.1">
    <property type="nucleotide sequence ID" value="XM_028287329.1"/>
</dbReference>
<dbReference type="InParanoid" id="A0A6P7GGW3"/>
<dbReference type="PANTHER" id="PTHR45754">
    <property type="entry name" value="METHYLENETETRAHYDROFOLATE REDUCTASE"/>
    <property type="match status" value="1"/>
</dbReference>
<dbReference type="GO" id="GO:0035999">
    <property type="term" value="P:tetrahydrofolate interconversion"/>
    <property type="evidence" value="ECO:0007669"/>
    <property type="project" value="UniProtKB-UniPathway"/>
</dbReference>
<gene>
    <name evidence="8" type="primary">LOC114336942</name>
</gene>
<name>A0A6P7GGW3_DIAVI</name>
<dbReference type="GO" id="GO:0009086">
    <property type="term" value="P:methionine biosynthetic process"/>
    <property type="evidence" value="ECO:0007669"/>
    <property type="project" value="TreeGrafter"/>
</dbReference>
<comment type="similarity">
    <text evidence="3">Belongs to the methylenetetrahydrofolate reductase family.</text>
</comment>
<keyword evidence="4" id="KW-0285">Flavoprotein</keyword>
<organism evidence="8">
    <name type="scientific">Diabrotica virgifera virgifera</name>
    <name type="common">western corn rootworm</name>
    <dbReference type="NCBI Taxonomy" id="50390"/>
    <lineage>
        <taxon>Eukaryota</taxon>
        <taxon>Metazoa</taxon>
        <taxon>Ecdysozoa</taxon>
        <taxon>Arthropoda</taxon>
        <taxon>Hexapoda</taxon>
        <taxon>Insecta</taxon>
        <taxon>Pterygota</taxon>
        <taxon>Neoptera</taxon>
        <taxon>Endopterygota</taxon>
        <taxon>Coleoptera</taxon>
        <taxon>Polyphaga</taxon>
        <taxon>Cucujiformia</taxon>
        <taxon>Chrysomeloidea</taxon>
        <taxon>Chrysomelidae</taxon>
        <taxon>Galerucinae</taxon>
        <taxon>Diabroticina</taxon>
        <taxon>Diabroticites</taxon>
        <taxon>Diabrotica</taxon>
    </lineage>
</organism>
<protein>
    <submittedName>
        <fullName evidence="8">Uncharacterized protein LOC114336942</fullName>
    </submittedName>
</protein>